<feature type="compositionally biased region" description="Polar residues" evidence="1">
    <location>
        <begin position="106"/>
        <end position="127"/>
    </location>
</feature>
<accession>B7G915</accession>
<feature type="compositionally biased region" description="Polar residues" evidence="1">
    <location>
        <begin position="44"/>
        <end position="53"/>
    </location>
</feature>
<gene>
    <name evidence="2" type="ORF">PHATRDRAFT_48962</name>
</gene>
<feature type="compositionally biased region" description="Basic and acidic residues" evidence="1">
    <location>
        <begin position="34"/>
        <end position="43"/>
    </location>
</feature>
<dbReference type="GeneID" id="7195377"/>
<feature type="region of interest" description="Disordered" evidence="1">
    <location>
        <begin position="728"/>
        <end position="747"/>
    </location>
</feature>
<dbReference type="RefSeq" id="XP_002183687.1">
    <property type="nucleotide sequence ID" value="XM_002183651.1"/>
</dbReference>
<dbReference type="KEGG" id="pti:PHATRDRAFT_48962"/>
<evidence type="ECO:0000313" key="3">
    <source>
        <dbReference type="Proteomes" id="UP000000759"/>
    </source>
</evidence>
<dbReference type="AlphaFoldDB" id="B7G915"/>
<sequence length="1238" mass="136925">MPVKKSQAASRRAPRDETPLLALTEASQSRNIPQHRDKNHNDDGSNSTSSSWANKKRNGAGGLRRLFGGKANKAAEISSTRTTQSQPAAKRTLDVRRLPALASSRGAENTGSVATPTINSPNSNTHSNRPHNRKGSISTAQHHPQRHVLAPNVKDSSKKNRPFPALLWHNPRAVDPPAHGDADDAALEDVTSTHTDVFADEKTDDTSSQAVATTSADTLDASFSLTGESHASWGDASVQQPLHKLSSPTPRSPSHVASCSAPRTTDQQYTSSATKQSLDPVKALLCREFGKYPFHSTNPWVVEVSPAEWDEVVWKYRVLVQRRNLVQSSAEPEPSECQTAQSFTTAFTWRDLSDFAWLEASLRNEYHGALLIPLLNLKLGQAVVDPHTPVEPEPLRSWLSDVLNGTRGNGEWRLSFDSGSTVPLSDHEENLQINILESESMETFLYHAASPLQSLSTVDGPAIPLPSRSAEPQSESILQSFWSAVPLGSFCGVNEMEPNHSDPTLSSPSRSVTSNLPLSVLNCSSRALSSAPSLDIMDSFADNASSVASPKYSSTMAIHSESIEAERTLILNYRQIALHATERLQILLDEEERLGTAWKRLAVAIARLFTYEKDVETTKLGELKIKRENMPYCGIDKNAVDEALRALSRQKTDRAVPALKQVQGMLASYLADLSAVDPSLDAYTSAIVQLTSLEQGQQQSEQRVEPSASSIRWEEKVRLKVDDVKRQAMRSLHTSTAPTSPKPRMDHPTETVFQRRAQQVKLQGDERVLRYTLTTFCQATPLRTARMAWRYWNTEATQCALLNSAAISLRSTCNNVSKDAVLDMTSRHKMQEKEDNKNELNLLHRLLNIGVNSRKFPRQRDGDSLIDGGCRIEDEDDPREVKKDIRRVQALRIAGGRLGKWNAELALAIIEAVGVDDPNIRVEETTKDLRLIRKYAIGLRENLNRCVEAVELLKESMTGAKPVQGNAVEGNGGLRESRDAFLTEISKLFSGSFVDIENVAKSSSPSIALLSRLSVDTSDPLNWKACFQAESIGPKHDLMGDRVGDFALAYAKLKDSQTDRLLMILSDLLHDYYERVEIVESFVYMECVGIQLEKYFSQKRTQTLTMFEKRTDITSAINVATRKQLPQLAKDLREKLDVLGKEVTHTAVMETKEAHLLSKSLKVELHELALRRLIRAREASTELVISLIINWAKENESSAAMELRTLGNAMAALEKAVGNGDIVLPGHLSARRSTPGTS</sequence>
<feature type="region of interest" description="Disordered" evidence="1">
    <location>
        <begin position="240"/>
        <end position="274"/>
    </location>
</feature>
<dbReference type="EMBL" id="CM000622">
    <property type="protein sequence ID" value="EEC44869.1"/>
    <property type="molecule type" value="Genomic_DNA"/>
</dbReference>
<dbReference type="Proteomes" id="UP000000759">
    <property type="component" value="Chromosome 20"/>
</dbReference>
<evidence type="ECO:0000256" key="1">
    <source>
        <dbReference type="SAM" id="MobiDB-lite"/>
    </source>
</evidence>
<proteinExistence type="predicted"/>
<feature type="compositionally biased region" description="Polar residues" evidence="1">
    <location>
        <begin position="77"/>
        <end position="87"/>
    </location>
</feature>
<protein>
    <submittedName>
        <fullName evidence="2">Uncharacterized protein</fullName>
    </submittedName>
</protein>
<reference evidence="2 3" key="1">
    <citation type="journal article" date="2008" name="Nature">
        <title>The Phaeodactylum genome reveals the evolutionary history of diatom genomes.</title>
        <authorList>
            <person name="Bowler C."/>
            <person name="Allen A.E."/>
            <person name="Badger J.H."/>
            <person name="Grimwood J."/>
            <person name="Jabbari K."/>
            <person name="Kuo A."/>
            <person name="Maheswari U."/>
            <person name="Martens C."/>
            <person name="Maumus F."/>
            <person name="Otillar R.P."/>
            <person name="Rayko E."/>
            <person name="Salamov A."/>
            <person name="Vandepoele K."/>
            <person name="Beszteri B."/>
            <person name="Gruber A."/>
            <person name="Heijde M."/>
            <person name="Katinka M."/>
            <person name="Mock T."/>
            <person name="Valentin K."/>
            <person name="Verret F."/>
            <person name="Berges J.A."/>
            <person name="Brownlee C."/>
            <person name="Cadoret J.P."/>
            <person name="Chiovitti A."/>
            <person name="Choi C.J."/>
            <person name="Coesel S."/>
            <person name="De Martino A."/>
            <person name="Detter J.C."/>
            <person name="Durkin C."/>
            <person name="Falciatore A."/>
            <person name="Fournet J."/>
            <person name="Haruta M."/>
            <person name="Huysman M.J."/>
            <person name="Jenkins B.D."/>
            <person name="Jiroutova K."/>
            <person name="Jorgensen R.E."/>
            <person name="Joubert Y."/>
            <person name="Kaplan A."/>
            <person name="Kroger N."/>
            <person name="Kroth P.G."/>
            <person name="La Roche J."/>
            <person name="Lindquist E."/>
            <person name="Lommer M."/>
            <person name="Martin-Jezequel V."/>
            <person name="Lopez P.J."/>
            <person name="Lucas S."/>
            <person name="Mangogna M."/>
            <person name="McGinnis K."/>
            <person name="Medlin L.K."/>
            <person name="Montsant A."/>
            <person name="Oudot-Le Secq M.P."/>
            <person name="Napoli C."/>
            <person name="Obornik M."/>
            <person name="Parker M.S."/>
            <person name="Petit J.L."/>
            <person name="Porcel B.M."/>
            <person name="Poulsen N."/>
            <person name="Robison M."/>
            <person name="Rychlewski L."/>
            <person name="Rynearson T.A."/>
            <person name="Schmutz J."/>
            <person name="Shapiro H."/>
            <person name="Siaut M."/>
            <person name="Stanley M."/>
            <person name="Sussman M.R."/>
            <person name="Taylor A.R."/>
            <person name="Vardi A."/>
            <person name="von Dassow P."/>
            <person name="Vyverman W."/>
            <person name="Willis A."/>
            <person name="Wyrwicz L.S."/>
            <person name="Rokhsar D.S."/>
            <person name="Weissenbach J."/>
            <person name="Armbrust E.V."/>
            <person name="Green B.R."/>
            <person name="Van de Peer Y."/>
            <person name="Grigoriev I.V."/>
        </authorList>
    </citation>
    <scope>NUCLEOTIDE SEQUENCE [LARGE SCALE GENOMIC DNA]</scope>
    <source>
        <strain evidence="2 3">CCAP 1055/1</strain>
    </source>
</reference>
<keyword evidence="3" id="KW-1185">Reference proteome</keyword>
<feature type="compositionally biased region" description="Polar residues" evidence="1">
    <location>
        <begin position="255"/>
        <end position="274"/>
    </location>
</feature>
<dbReference type="eggNOG" id="ENOG502SKDK">
    <property type="taxonomic scope" value="Eukaryota"/>
</dbReference>
<dbReference type="InParanoid" id="B7G915"/>
<name>B7G915_PHATC</name>
<reference evidence="3" key="2">
    <citation type="submission" date="2008-08" db="EMBL/GenBank/DDBJ databases">
        <authorList>
            <consortium name="Diatom Consortium"/>
            <person name="Grigoriev I."/>
            <person name="Grimwood J."/>
            <person name="Kuo A."/>
            <person name="Otillar R.P."/>
            <person name="Salamov A."/>
            <person name="Detter J.C."/>
            <person name="Lindquist E."/>
            <person name="Shapiro H."/>
            <person name="Lucas S."/>
            <person name="Glavina del Rio T."/>
            <person name="Pitluck S."/>
            <person name="Rokhsar D."/>
            <person name="Bowler C."/>
        </authorList>
    </citation>
    <scope>GENOME REANNOTATION</scope>
    <source>
        <strain evidence="3">CCAP 1055/1</strain>
    </source>
</reference>
<feature type="region of interest" description="Disordered" evidence="1">
    <location>
        <begin position="1"/>
        <end position="160"/>
    </location>
</feature>
<dbReference type="PaxDb" id="2850-Phatr48962"/>
<dbReference type="OMA" id="IQLEKHC"/>
<organism evidence="2 3">
    <name type="scientific">Phaeodactylum tricornutum (strain CCAP 1055/1)</name>
    <dbReference type="NCBI Taxonomy" id="556484"/>
    <lineage>
        <taxon>Eukaryota</taxon>
        <taxon>Sar</taxon>
        <taxon>Stramenopiles</taxon>
        <taxon>Ochrophyta</taxon>
        <taxon>Bacillariophyta</taxon>
        <taxon>Bacillariophyceae</taxon>
        <taxon>Bacillariophycidae</taxon>
        <taxon>Naviculales</taxon>
        <taxon>Phaeodactylaceae</taxon>
        <taxon>Phaeodactylum</taxon>
    </lineage>
</organism>
<dbReference type="HOGENOM" id="CLU_267014_0_0_1"/>
<evidence type="ECO:0000313" key="2">
    <source>
        <dbReference type="EMBL" id="EEC44869.1"/>
    </source>
</evidence>
<dbReference type="OrthoDB" id="46252at2759"/>